<proteinExistence type="predicted"/>
<sequence>MEFGRLAVMKALIKEQSERAASGVIASYQPLRVYHGREPVGRRNPKNGTLIDFMTTRRNTLPVICTRQWHGVWSGKEALSGCSPGDVD</sequence>
<dbReference type="EMBL" id="WJXA01000007">
    <property type="protein sequence ID" value="KAF7139057.1"/>
    <property type="molecule type" value="Genomic_DNA"/>
</dbReference>
<protein>
    <submittedName>
        <fullName evidence="1">Uncharacterized protein</fullName>
    </submittedName>
</protein>
<organism evidence="1 2">
    <name type="scientific">Rhododendron simsii</name>
    <name type="common">Sims's rhododendron</name>
    <dbReference type="NCBI Taxonomy" id="118357"/>
    <lineage>
        <taxon>Eukaryota</taxon>
        <taxon>Viridiplantae</taxon>
        <taxon>Streptophyta</taxon>
        <taxon>Embryophyta</taxon>
        <taxon>Tracheophyta</taxon>
        <taxon>Spermatophyta</taxon>
        <taxon>Magnoliopsida</taxon>
        <taxon>eudicotyledons</taxon>
        <taxon>Gunneridae</taxon>
        <taxon>Pentapetalae</taxon>
        <taxon>asterids</taxon>
        <taxon>Ericales</taxon>
        <taxon>Ericaceae</taxon>
        <taxon>Ericoideae</taxon>
        <taxon>Rhodoreae</taxon>
        <taxon>Rhododendron</taxon>
    </lineage>
</organism>
<dbReference type="AlphaFoldDB" id="A0A834GP15"/>
<evidence type="ECO:0000313" key="2">
    <source>
        <dbReference type="Proteomes" id="UP000626092"/>
    </source>
</evidence>
<evidence type="ECO:0000313" key="1">
    <source>
        <dbReference type="EMBL" id="KAF7139057.1"/>
    </source>
</evidence>
<gene>
    <name evidence="1" type="ORF">RHSIM_Rhsim07G0235400</name>
</gene>
<accession>A0A834GP15</accession>
<keyword evidence="2" id="KW-1185">Reference proteome</keyword>
<dbReference type="Proteomes" id="UP000626092">
    <property type="component" value="Unassembled WGS sequence"/>
</dbReference>
<comment type="caution">
    <text evidence="1">The sequence shown here is derived from an EMBL/GenBank/DDBJ whole genome shotgun (WGS) entry which is preliminary data.</text>
</comment>
<reference evidence="1" key="1">
    <citation type="submission" date="2019-11" db="EMBL/GenBank/DDBJ databases">
        <authorList>
            <person name="Liu Y."/>
            <person name="Hou J."/>
            <person name="Li T.-Q."/>
            <person name="Guan C.-H."/>
            <person name="Wu X."/>
            <person name="Wu H.-Z."/>
            <person name="Ling F."/>
            <person name="Zhang R."/>
            <person name="Shi X.-G."/>
            <person name="Ren J.-P."/>
            <person name="Chen E.-F."/>
            <person name="Sun J.-M."/>
        </authorList>
    </citation>
    <scope>NUCLEOTIDE SEQUENCE</scope>
    <source>
        <strain evidence="1">Adult_tree_wgs_1</strain>
        <tissue evidence="1">Leaves</tissue>
    </source>
</reference>
<name>A0A834GP15_RHOSS</name>